<reference evidence="1 2" key="1">
    <citation type="journal article" date="2016" name="Nat. Commun.">
        <title>Thousands of microbial genomes shed light on interconnected biogeochemical processes in an aquifer system.</title>
        <authorList>
            <person name="Anantharaman K."/>
            <person name="Brown C.T."/>
            <person name="Hug L.A."/>
            <person name="Sharon I."/>
            <person name="Castelle C.J."/>
            <person name="Probst A.J."/>
            <person name="Thomas B.C."/>
            <person name="Singh A."/>
            <person name="Wilkins M.J."/>
            <person name="Karaoz U."/>
            <person name="Brodie E.L."/>
            <person name="Williams K.H."/>
            <person name="Hubbard S.S."/>
            <person name="Banfield J.F."/>
        </authorList>
    </citation>
    <scope>NUCLEOTIDE SEQUENCE [LARGE SCALE GENOMIC DNA]</scope>
</reference>
<evidence type="ECO:0000313" key="1">
    <source>
        <dbReference type="EMBL" id="OGF80565.1"/>
    </source>
</evidence>
<evidence type="ECO:0000313" key="2">
    <source>
        <dbReference type="Proteomes" id="UP000178114"/>
    </source>
</evidence>
<protein>
    <submittedName>
        <fullName evidence="1">Uncharacterized protein</fullName>
    </submittedName>
</protein>
<accession>A0A1F5WY28</accession>
<dbReference type="Proteomes" id="UP000178114">
    <property type="component" value="Unassembled WGS sequence"/>
</dbReference>
<gene>
    <name evidence="1" type="ORF">A2930_00880</name>
</gene>
<proteinExistence type="predicted"/>
<dbReference type="AlphaFoldDB" id="A0A1F5WY28"/>
<sequence length="79" mass="9141">MIIKSPRITRGLFLLIDILSYICYIARQRESIKMASKNKKIGKKQKKLFIVNGFTSAMPQKKLSHKHVSISAMHRIDKI</sequence>
<organism evidence="1 2">
    <name type="scientific">Candidatus Giovannonibacteria bacterium RIFCSPLOWO2_01_FULL_45_34</name>
    <dbReference type="NCBI Taxonomy" id="1798351"/>
    <lineage>
        <taxon>Bacteria</taxon>
        <taxon>Candidatus Giovannoniibacteriota</taxon>
    </lineage>
</organism>
<dbReference type="STRING" id="1798351.A2930_00880"/>
<name>A0A1F5WY28_9BACT</name>
<comment type="caution">
    <text evidence="1">The sequence shown here is derived from an EMBL/GenBank/DDBJ whole genome shotgun (WGS) entry which is preliminary data.</text>
</comment>
<dbReference type="EMBL" id="MFID01000033">
    <property type="protein sequence ID" value="OGF80565.1"/>
    <property type="molecule type" value="Genomic_DNA"/>
</dbReference>